<organism evidence="1 2">
    <name type="scientific">Edaphochlamys debaryana</name>
    <dbReference type="NCBI Taxonomy" id="47281"/>
    <lineage>
        <taxon>Eukaryota</taxon>
        <taxon>Viridiplantae</taxon>
        <taxon>Chlorophyta</taxon>
        <taxon>core chlorophytes</taxon>
        <taxon>Chlorophyceae</taxon>
        <taxon>CS clade</taxon>
        <taxon>Chlamydomonadales</taxon>
        <taxon>Chlamydomonadales incertae sedis</taxon>
        <taxon>Edaphochlamys</taxon>
    </lineage>
</organism>
<dbReference type="GO" id="GO:0016020">
    <property type="term" value="C:membrane"/>
    <property type="evidence" value="ECO:0007669"/>
    <property type="project" value="TreeGrafter"/>
</dbReference>
<dbReference type="GO" id="GO:0071944">
    <property type="term" value="C:cell periphery"/>
    <property type="evidence" value="ECO:0007669"/>
    <property type="project" value="TreeGrafter"/>
</dbReference>
<protein>
    <recommendedName>
        <fullName evidence="3">Ankyrin repeat domain-containing protein</fullName>
    </recommendedName>
</protein>
<name>A0A835YFV3_9CHLO</name>
<keyword evidence="2" id="KW-1185">Reference proteome</keyword>
<dbReference type="GO" id="GO:0005783">
    <property type="term" value="C:endoplasmic reticulum"/>
    <property type="evidence" value="ECO:0007669"/>
    <property type="project" value="TreeGrafter"/>
</dbReference>
<accession>A0A835YFV3</accession>
<dbReference type="GO" id="GO:0004620">
    <property type="term" value="F:phospholipase activity"/>
    <property type="evidence" value="ECO:0007669"/>
    <property type="project" value="TreeGrafter"/>
</dbReference>
<evidence type="ECO:0000313" key="2">
    <source>
        <dbReference type="Proteomes" id="UP000612055"/>
    </source>
</evidence>
<dbReference type="AlphaFoldDB" id="A0A835YFV3"/>
<dbReference type="Proteomes" id="UP000612055">
    <property type="component" value="Unassembled WGS sequence"/>
</dbReference>
<dbReference type="InterPro" id="IPR036770">
    <property type="entry name" value="Ankyrin_rpt-contain_sf"/>
</dbReference>
<dbReference type="PANTHER" id="PTHR12393">
    <property type="entry name" value="SPHINGOMYELIN PHOSPHODIESTERASE RELATED"/>
    <property type="match status" value="1"/>
</dbReference>
<dbReference type="GO" id="GO:0046513">
    <property type="term" value="P:ceramide biosynthetic process"/>
    <property type="evidence" value="ECO:0007669"/>
    <property type="project" value="TreeGrafter"/>
</dbReference>
<reference evidence="1" key="1">
    <citation type="journal article" date="2020" name="bioRxiv">
        <title>Comparative genomics of Chlamydomonas.</title>
        <authorList>
            <person name="Craig R.J."/>
            <person name="Hasan A.R."/>
            <person name="Ness R.W."/>
            <person name="Keightley P.D."/>
        </authorList>
    </citation>
    <scope>NUCLEOTIDE SEQUENCE</scope>
    <source>
        <strain evidence="1">CCAP 11/70</strain>
    </source>
</reference>
<comment type="caution">
    <text evidence="1">The sequence shown here is derived from an EMBL/GenBank/DDBJ whole genome shotgun (WGS) entry which is preliminary data.</text>
</comment>
<dbReference type="GO" id="GO:0030149">
    <property type="term" value="P:sphingolipid catabolic process"/>
    <property type="evidence" value="ECO:0007669"/>
    <property type="project" value="TreeGrafter"/>
</dbReference>
<evidence type="ECO:0008006" key="3">
    <source>
        <dbReference type="Google" id="ProtNLM"/>
    </source>
</evidence>
<proteinExistence type="predicted"/>
<evidence type="ECO:0000313" key="1">
    <source>
        <dbReference type="EMBL" id="KAG2500166.1"/>
    </source>
</evidence>
<gene>
    <name evidence="1" type="ORF">HYH03_001748</name>
</gene>
<sequence>MKLSRHDASSVWQQDLVVHRIFSFLPPNYGVCTLPLVNKSSGATLDCLAVKVSDGVPGWAVIAQLARKRAELTLRQRRKLVGAVAAYGDVDWLERAVEAAGCSLTAEVMAAAARAGKLECCQRLQQLGCPFKDGGTDSLASAATAGQREACEWLLANGAECSREAASAAAQSGDAELMRFFWSRHPPSEPLSRESACWRLVAVARGCDLATLKDVWGTLVAMLCAADYDRGYVIPQLLAVLWASAAGSPRPDWQAKLEWAEELEAAAVAAGEAWETSPCRAAAYTGAAQCPGPEAVARMQWLRRRGYLVPPSCAAAEEAASCGNLPAYAYLRQQGASPPARPVEVSPPPGVSLAEALPGLLKAGCPVDLQNTAHRAIMRGDKAGLEWMLHKLGAGAFKYHLLVIDAARSGRVDLLELLWDRDPAVGPAGARLGPDGAQLGALERKQWTWSGLWPFASAAGSVAALEWLRDKGCARDGATDCQAYVAAARNGDYLTLRALKHLGARVEAVSDEEALELVEEAEAFATEFGMGACSYTALPLELMLMLGCGLTGDMLRRAVGRTELDEAKREALLARIEDLDAWCFFDSESPIATAPSRAARIMLAPVET</sequence>
<dbReference type="SUPFAM" id="SSF140860">
    <property type="entry name" value="Pseudo ankyrin repeat-like"/>
    <property type="match status" value="1"/>
</dbReference>
<dbReference type="Gene3D" id="1.25.40.20">
    <property type="entry name" value="Ankyrin repeat-containing domain"/>
    <property type="match status" value="1"/>
</dbReference>
<dbReference type="PANTHER" id="PTHR12393:SF6">
    <property type="entry name" value="SPHINGOMYELIN PHOSPHODIESTERASE 2"/>
    <property type="match status" value="1"/>
</dbReference>
<dbReference type="EMBL" id="JAEHOE010000004">
    <property type="protein sequence ID" value="KAG2500166.1"/>
    <property type="molecule type" value="Genomic_DNA"/>
</dbReference>